<reference evidence="1 2" key="1">
    <citation type="journal article" date="2018" name="G3 (Bethesda)">
        <title>Phylogenetic and Phylogenomic Definition of Rhizopus Species.</title>
        <authorList>
            <person name="Gryganskyi A.P."/>
            <person name="Golan J."/>
            <person name="Dolatabadi S."/>
            <person name="Mondo S."/>
            <person name="Robb S."/>
            <person name="Idnurm A."/>
            <person name="Muszewska A."/>
            <person name="Steczkiewicz K."/>
            <person name="Masonjones S."/>
            <person name="Liao H.L."/>
            <person name="Gajdeczka M.T."/>
            <person name="Anike F."/>
            <person name="Vuek A."/>
            <person name="Anishchenko I.M."/>
            <person name="Voigt K."/>
            <person name="de Hoog G.S."/>
            <person name="Smith M.E."/>
            <person name="Heitman J."/>
            <person name="Vilgalys R."/>
            <person name="Stajich J.E."/>
        </authorList>
    </citation>
    <scope>NUCLEOTIDE SEQUENCE [LARGE SCALE GENOMIC DNA]</scope>
    <source>
        <strain evidence="1 2">LSU 92-RS-03</strain>
    </source>
</reference>
<organism evidence="1 2">
    <name type="scientific">Rhizopus stolonifer</name>
    <name type="common">Rhizopus nigricans</name>
    <dbReference type="NCBI Taxonomy" id="4846"/>
    <lineage>
        <taxon>Eukaryota</taxon>
        <taxon>Fungi</taxon>
        <taxon>Fungi incertae sedis</taxon>
        <taxon>Mucoromycota</taxon>
        <taxon>Mucoromycotina</taxon>
        <taxon>Mucoromycetes</taxon>
        <taxon>Mucorales</taxon>
        <taxon>Mucorineae</taxon>
        <taxon>Rhizopodaceae</taxon>
        <taxon>Rhizopus</taxon>
    </lineage>
</organism>
<comment type="caution">
    <text evidence="1">The sequence shown here is derived from an EMBL/GenBank/DDBJ whole genome shotgun (WGS) entry which is preliminary data.</text>
</comment>
<proteinExistence type="predicted"/>
<accession>A0A367J1T0</accession>
<protein>
    <submittedName>
        <fullName evidence="1">Uncharacterized protein</fullName>
    </submittedName>
</protein>
<dbReference type="EMBL" id="PJQM01004614">
    <property type="protein sequence ID" value="RCH83870.1"/>
    <property type="molecule type" value="Genomic_DNA"/>
</dbReference>
<sequence>ATRSNFDPTHELEEVLLEENPLKSRKKKSLSSKELAEMADDCPEKITLEQKFSLYDYTKPPISRSPTEYSDLKYGSDDLEKPIVAHVL</sequence>
<keyword evidence="2" id="KW-1185">Reference proteome</keyword>
<evidence type="ECO:0000313" key="1">
    <source>
        <dbReference type="EMBL" id="RCH83870.1"/>
    </source>
</evidence>
<gene>
    <name evidence="1" type="ORF">CU098_002294</name>
</gene>
<dbReference type="STRING" id="4846.A0A367J1T0"/>
<name>A0A367J1T0_RHIST</name>
<feature type="non-terminal residue" evidence="1">
    <location>
        <position position="1"/>
    </location>
</feature>
<evidence type="ECO:0000313" key="2">
    <source>
        <dbReference type="Proteomes" id="UP000253551"/>
    </source>
</evidence>
<dbReference type="AlphaFoldDB" id="A0A367J1T0"/>
<dbReference type="Proteomes" id="UP000253551">
    <property type="component" value="Unassembled WGS sequence"/>
</dbReference>